<dbReference type="PANTHER" id="PTHR12087">
    <property type="entry name" value="ORIGIN RECOGNITION COMPLEX SUBUNIT 4"/>
    <property type="match status" value="1"/>
</dbReference>
<dbReference type="InterPro" id="IPR008533">
    <property type="entry name" value="DUF815"/>
</dbReference>
<dbReference type="Pfam" id="PF05673">
    <property type="entry name" value="DUF815"/>
    <property type="match status" value="1"/>
</dbReference>
<dbReference type="RefSeq" id="XP_014674401.1">
    <property type="nucleotide sequence ID" value="XM_014818915.1"/>
</dbReference>
<gene>
    <name evidence="2" type="primary">LOC106814575</name>
</gene>
<dbReference type="PANTHER" id="PTHR12087:SF0">
    <property type="entry name" value="ORIGIN RECOGNITION COMPLEX SUBUNIT 4"/>
    <property type="match status" value="1"/>
</dbReference>
<keyword evidence="1" id="KW-1185">Reference proteome</keyword>
<sequence>MVRKKSSAEPALEKPWLEAKRVLLEGMRVAGRERMKEHYEPQRAHVAEMIRRTATAGESNSALLIGSRGCGKTTLLEMVLEELFRDKHVRDNLQRVNLNGKIAQSSFGNRVVGEIVVDKPTATDG</sequence>
<protein>
    <submittedName>
        <fullName evidence="2">Origin recognition complex subunit 4-like</fullName>
    </submittedName>
</protein>
<evidence type="ECO:0000313" key="1">
    <source>
        <dbReference type="Proteomes" id="UP000695022"/>
    </source>
</evidence>
<dbReference type="Gene3D" id="3.40.50.300">
    <property type="entry name" value="P-loop containing nucleotide triphosphate hydrolases"/>
    <property type="match status" value="1"/>
</dbReference>
<name>A0ABM1EQD0_PRICU</name>
<accession>A0ABM1EQD0</accession>
<organism evidence="1 2">
    <name type="scientific">Priapulus caudatus</name>
    <name type="common">Priapulid worm</name>
    <dbReference type="NCBI Taxonomy" id="37621"/>
    <lineage>
        <taxon>Eukaryota</taxon>
        <taxon>Metazoa</taxon>
        <taxon>Ecdysozoa</taxon>
        <taxon>Scalidophora</taxon>
        <taxon>Priapulida</taxon>
        <taxon>Priapulimorpha</taxon>
        <taxon>Priapulimorphida</taxon>
        <taxon>Priapulidae</taxon>
        <taxon>Priapulus</taxon>
    </lineage>
</organism>
<dbReference type="SUPFAM" id="SSF52540">
    <property type="entry name" value="P-loop containing nucleoside triphosphate hydrolases"/>
    <property type="match status" value="1"/>
</dbReference>
<reference evidence="2" key="1">
    <citation type="submission" date="2025-08" db="UniProtKB">
        <authorList>
            <consortium name="RefSeq"/>
        </authorList>
    </citation>
    <scope>IDENTIFICATION</scope>
</reference>
<dbReference type="InterPro" id="IPR016527">
    <property type="entry name" value="ORC4"/>
</dbReference>
<dbReference type="GeneID" id="106814575"/>
<evidence type="ECO:0000313" key="2">
    <source>
        <dbReference type="RefSeq" id="XP_014674401.1"/>
    </source>
</evidence>
<dbReference type="InterPro" id="IPR027417">
    <property type="entry name" value="P-loop_NTPase"/>
</dbReference>
<proteinExistence type="predicted"/>
<dbReference type="Proteomes" id="UP000695022">
    <property type="component" value="Unplaced"/>
</dbReference>